<keyword evidence="1" id="KW-0472">Membrane</keyword>
<name>A0A1A9WMA7_9MUSC</name>
<evidence type="ECO:0000313" key="2">
    <source>
        <dbReference type="EnsemblMetazoa" id="GBRI024820-PA"/>
    </source>
</evidence>
<keyword evidence="1" id="KW-1133">Transmembrane helix</keyword>
<reference evidence="3" key="1">
    <citation type="submission" date="2014-03" db="EMBL/GenBank/DDBJ databases">
        <authorList>
            <person name="Aksoy S."/>
            <person name="Warren W."/>
            <person name="Wilson R.K."/>
        </authorList>
    </citation>
    <scope>NUCLEOTIDE SEQUENCE [LARGE SCALE GENOMIC DNA]</scope>
    <source>
        <strain evidence="3">IAEA</strain>
    </source>
</reference>
<dbReference type="AlphaFoldDB" id="A0A1A9WMA7"/>
<organism evidence="2 3">
    <name type="scientific">Glossina brevipalpis</name>
    <dbReference type="NCBI Taxonomy" id="37001"/>
    <lineage>
        <taxon>Eukaryota</taxon>
        <taxon>Metazoa</taxon>
        <taxon>Ecdysozoa</taxon>
        <taxon>Arthropoda</taxon>
        <taxon>Hexapoda</taxon>
        <taxon>Insecta</taxon>
        <taxon>Pterygota</taxon>
        <taxon>Neoptera</taxon>
        <taxon>Endopterygota</taxon>
        <taxon>Diptera</taxon>
        <taxon>Brachycera</taxon>
        <taxon>Muscomorpha</taxon>
        <taxon>Hippoboscoidea</taxon>
        <taxon>Glossinidae</taxon>
        <taxon>Glossina</taxon>
    </lineage>
</organism>
<dbReference type="VEuPathDB" id="VectorBase:GBRI024820"/>
<dbReference type="Proteomes" id="UP000091820">
    <property type="component" value="Unassembled WGS sequence"/>
</dbReference>
<accession>A0A1A9WMA7</accession>
<proteinExistence type="predicted"/>
<keyword evidence="1" id="KW-0812">Transmembrane</keyword>
<sequence length="131" mass="14657">MLSIRKISLPVFLTDGITLHSCSTRYISVPFDTNIILALCTAVTFLRLYFFANSKAYLAARIEASFVINLILCTTPSTISCSIPEYSPSEYSRTVIISTSLYRVGQPSIFLHGLTLTYNLNSLCNIIFNER</sequence>
<feature type="transmembrane region" description="Helical" evidence="1">
    <location>
        <begin position="35"/>
        <end position="52"/>
    </location>
</feature>
<keyword evidence="3" id="KW-1185">Reference proteome</keyword>
<evidence type="ECO:0000313" key="3">
    <source>
        <dbReference type="Proteomes" id="UP000091820"/>
    </source>
</evidence>
<evidence type="ECO:0000256" key="1">
    <source>
        <dbReference type="SAM" id="Phobius"/>
    </source>
</evidence>
<reference evidence="2" key="2">
    <citation type="submission" date="2020-05" db="UniProtKB">
        <authorList>
            <consortium name="EnsemblMetazoa"/>
        </authorList>
    </citation>
    <scope>IDENTIFICATION</scope>
    <source>
        <strain evidence="2">IAEA</strain>
    </source>
</reference>
<dbReference type="EnsemblMetazoa" id="GBRI024820-RA">
    <property type="protein sequence ID" value="GBRI024820-PA"/>
    <property type="gene ID" value="GBRI024820"/>
</dbReference>
<protein>
    <submittedName>
        <fullName evidence="2">Uncharacterized protein</fullName>
    </submittedName>
</protein>